<keyword evidence="1" id="KW-1133">Transmembrane helix</keyword>
<keyword evidence="3" id="KW-1185">Reference proteome</keyword>
<reference evidence="2" key="2">
    <citation type="submission" date="2025-09" db="UniProtKB">
        <authorList>
            <consortium name="Ensembl"/>
        </authorList>
    </citation>
    <scope>IDENTIFICATION</scope>
</reference>
<dbReference type="AlphaFoldDB" id="A0A3Q2E4I3"/>
<evidence type="ECO:0000256" key="1">
    <source>
        <dbReference type="SAM" id="Phobius"/>
    </source>
</evidence>
<evidence type="ECO:0000313" key="2">
    <source>
        <dbReference type="Ensembl" id="ENSCVAP00000027153.1"/>
    </source>
</evidence>
<organism evidence="2 3">
    <name type="scientific">Cyprinodon variegatus</name>
    <name type="common">Sheepshead minnow</name>
    <dbReference type="NCBI Taxonomy" id="28743"/>
    <lineage>
        <taxon>Eukaryota</taxon>
        <taxon>Metazoa</taxon>
        <taxon>Chordata</taxon>
        <taxon>Craniata</taxon>
        <taxon>Vertebrata</taxon>
        <taxon>Euteleostomi</taxon>
        <taxon>Actinopterygii</taxon>
        <taxon>Neopterygii</taxon>
        <taxon>Teleostei</taxon>
        <taxon>Neoteleostei</taxon>
        <taxon>Acanthomorphata</taxon>
        <taxon>Ovalentaria</taxon>
        <taxon>Atherinomorphae</taxon>
        <taxon>Cyprinodontiformes</taxon>
        <taxon>Cyprinodontidae</taxon>
        <taxon>Cyprinodon</taxon>
    </lineage>
</organism>
<dbReference type="Proteomes" id="UP000265020">
    <property type="component" value="Unassembled WGS sequence"/>
</dbReference>
<dbReference type="Ensembl" id="ENSCVAT00000017901.1">
    <property type="protein sequence ID" value="ENSCVAP00000027153.1"/>
    <property type="gene ID" value="ENSCVAG00000013244.1"/>
</dbReference>
<keyword evidence="1" id="KW-0472">Membrane</keyword>
<proteinExistence type="predicted"/>
<accession>A0A3Q2E4I3</accession>
<feature type="transmembrane region" description="Helical" evidence="1">
    <location>
        <begin position="78"/>
        <end position="96"/>
    </location>
</feature>
<keyword evidence="1" id="KW-0812">Transmembrane</keyword>
<evidence type="ECO:0000313" key="3">
    <source>
        <dbReference type="Proteomes" id="UP000265020"/>
    </source>
</evidence>
<reference evidence="2" key="1">
    <citation type="submission" date="2025-08" db="UniProtKB">
        <authorList>
            <consortium name="Ensembl"/>
        </authorList>
    </citation>
    <scope>IDENTIFICATION</scope>
</reference>
<name>A0A3Q2E4I3_CYPVA</name>
<sequence>MSKQGLKVTLLSKRSLTLSHSYLEGATKSYPVPSRRGGSGISSLCGYENNWSSTEKEGGLCFIRLKFSQIISLLLRRVFLKFFVIICMCSKTITIAKSS</sequence>
<protein>
    <submittedName>
        <fullName evidence="2">Uncharacterized protein</fullName>
    </submittedName>
</protein>